<feature type="region of interest" description="Disordered" evidence="11">
    <location>
        <begin position="124"/>
        <end position="267"/>
    </location>
</feature>
<evidence type="ECO:0000256" key="10">
    <source>
        <dbReference type="ARBA" id="ARBA00057243"/>
    </source>
</evidence>
<dbReference type="EMBL" id="CAMXCT020000254">
    <property type="protein sequence ID" value="CAL1129603.1"/>
    <property type="molecule type" value="Genomic_DNA"/>
</dbReference>
<reference evidence="13" key="1">
    <citation type="submission" date="2022-10" db="EMBL/GenBank/DDBJ databases">
        <authorList>
            <person name="Chen Y."/>
            <person name="Dougan E. K."/>
            <person name="Chan C."/>
            <person name="Rhodes N."/>
            <person name="Thang M."/>
        </authorList>
    </citation>
    <scope>NUCLEOTIDE SEQUENCE</scope>
</reference>
<feature type="compositionally biased region" description="Low complexity" evidence="11">
    <location>
        <begin position="161"/>
        <end position="183"/>
    </location>
</feature>
<evidence type="ECO:0000313" key="13">
    <source>
        <dbReference type="EMBL" id="CAI3976228.1"/>
    </source>
</evidence>
<dbReference type="InterPro" id="IPR013103">
    <property type="entry name" value="RVT_2"/>
</dbReference>
<feature type="region of interest" description="Disordered" evidence="11">
    <location>
        <begin position="1563"/>
        <end position="1667"/>
    </location>
</feature>
<dbReference type="GO" id="GO:0003964">
    <property type="term" value="F:RNA-directed DNA polymerase activity"/>
    <property type="evidence" value="ECO:0007669"/>
    <property type="project" value="UniProtKB-KW"/>
</dbReference>
<dbReference type="InterPro" id="IPR001969">
    <property type="entry name" value="Aspartic_peptidase_AS"/>
</dbReference>
<dbReference type="GO" id="GO:0004519">
    <property type="term" value="F:endonuclease activity"/>
    <property type="evidence" value="ECO:0007669"/>
    <property type="project" value="UniProtKB-KW"/>
</dbReference>
<dbReference type="PANTHER" id="PTHR37984:SF5">
    <property type="entry name" value="PROTEIN NYNRIN-LIKE"/>
    <property type="match status" value="1"/>
</dbReference>
<dbReference type="PANTHER" id="PTHR37984">
    <property type="entry name" value="PROTEIN CBG26694"/>
    <property type="match status" value="1"/>
</dbReference>
<feature type="domain" description="Integrase catalytic" evidence="12">
    <location>
        <begin position="1221"/>
        <end position="1398"/>
    </location>
</feature>
<evidence type="ECO:0000313" key="15">
    <source>
        <dbReference type="Proteomes" id="UP001152797"/>
    </source>
</evidence>
<dbReference type="EMBL" id="CAMXCT010000254">
    <property type="protein sequence ID" value="CAI3976228.1"/>
    <property type="molecule type" value="Genomic_DNA"/>
</dbReference>
<dbReference type="Proteomes" id="UP001152797">
    <property type="component" value="Unassembled WGS sequence"/>
</dbReference>
<dbReference type="InterPro" id="IPR012337">
    <property type="entry name" value="RNaseH-like_sf"/>
</dbReference>
<dbReference type="GO" id="GO:0015074">
    <property type="term" value="P:DNA integration"/>
    <property type="evidence" value="ECO:0007669"/>
    <property type="project" value="InterPro"/>
</dbReference>
<dbReference type="PROSITE" id="PS00141">
    <property type="entry name" value="ASP_PROTEASE"/>
    <property type="match status" value="1"/>
</dbReference>
<evidence type="ECO:0000256" key="8">
    <source>
        <dbReference type="ARBA" id="ARBA00032154"/>
    </source>
</evidence>
<feature type="compositionally biased region" description="Polar residues" evidence="11">
    <location>
        <begin position="135"/>
        <end position="152"/>
    </location>
</feature>
<feature type="compositionally biased region" description="Basic residues" evidence="11">
    <location>
        <begin position="508"/>
        <end position="520"/>
    </location>
</feature>
<evidence type="ECO:0000256" key="6">
    <source>
        <dbReference type="ARBA" id="ARBA00022918"/>
    </source>
</evidence>
<feature type="compositionally biased region" description="Polar residues" evidence="11">
    <location>
        <begin position="841"/>
        <end position="854"/>
    </location>
</feature>
<evidence type="ECO:0000256" key="7">
    <source>
        <dbReference type="ARBA" id="ARBA00030524"/>
    </source>
</evidence>
<feature type="compositionally biased region" description="Acidic residues" evidence="11">
    <location>
        <begin position="1617"/>
        <end position="1632"/>
    </location>
</feature>
<keyword evidence="3" id="KW-0540">Nuclease</keyword>
<evidence type="ECO:0000259" key="12">
    <source>
        <dbReference type="PROSITE" id="PS50994"/>
    </source>
</evidence>
<dbReference type="Pfam" id="PF07727">
    <property type="entry name" value="RVT_2"/>
    <property type="match status" value="1"/>
</dbReference>
<keyword evidence="5" id="KW-0378">Hydrolase</keyword>
<dbReference type="GO" id="GO:0004190">
    <property type="term" value="F:aspartic-type endopeptidase activity"/>
    <property type="evidence" value="ECO:0007669"/>
    <property type="project" value="InterPro"/>
</dbReference>
<feature type="region of interest" description="Disordered" evidence="11">
    <location>
        <begin position="833"/>
        <end position="866"/>
    </location>
</feature>
<proteinExistence type="predicted"/>
<accession>A0A9P1BMU5</accession>
<keyword evidence="6" id="KW-0695">RNA-directed DNA polymerase</keyword>
<evidence type="ECO:0000256" key="9">
    <source>
        <dbReference type="ARBA" id="ARBA00033113"/>
    </source>
</evidence>
<gene>
    <name evidence="13" type="ORF">C1SCF055_LOCUS4465</name>
</gene>
<dbReference type="InterPro" id="IPR050951">
    <property type="entry name" value="Retrovirus_Pol_polyprotein"/>
</dbReference>
<reference evidence="14 15" key="2">
    <citation type="submission" date="2024-05" db="EMBL/GenBank/DDBJ databases">
        <authorList>
            <person name="Chen Y."/>
            <person name="Shah S."/>
            <person name="Dougan E. K."/>
            <person name="Thang M."/>
            <person name="Chan C."/>
        </authorList>
    </citation>
    <scope>NUCLEOTIDE SEQUENCE [LARGE SCALE GENOMIC DNA]</scope>
</reference>
<keyword evidence="4" id="KW-0255">Endonuclease</keyword>
<dbReference type="Gene3D" id="3.30.420.10">
    <property type="entry name" value="Ribonuclease H-like superfamily/Ribonuclease H"/>
    <property type="match status" value="1"/>
</dbReference>
<keyword evidence="1" id="KW-0808">Transferase</keyword>
<comment type="function">
    <text evidence="10">Capsid protein (CA) is the structural component of the virus-like particle (VLP), forming the shell that encapsulates the retrotransposons dimeric RNA genome. The particles are assembled from trimer-clustered units and there are holes in the capsid shells that allow for the diffusion of macromolecules. CA also has nucleocapsid-like chaperone activity, promoting primer tRNA(i)-Met annealing to the multipartite primer-binding site (PBS), dimerization of Ty1 RNA and initiation of reverse transcription.</text>
</comment>
<keyword evidence="2" id="KW-0548">Nucleotidyltransferase</keyword>
<evidence type="ECO:0000256" key="11">
    <source>
        <dbReference type="SAM" id="MobiDB-lite"/>
    </source>
</evidence>
<dbReference type="GO" id="GO:0006508">
    <property type="term" value="P:proteolysis"/>
    <property type="evidence" value="ECO:0007669"/>
    <property type="project" value="InterPro"/>
</dbReference>
<evidence type="ECO:0000256" key="4">
    <source>
        <dbReference type="ARBA" id="ARBA00022759"/>
    </source>
</evidence>
<dbReference type="OrthoDB" id="448429at2759"/>
<evidence type="ECO:0000256" key="3">
    <source>
        <dbReference type="ARBA" id="ARBA00022722"/>
    </source>
</evidence>
<dbReference type="EMBL" id="CAMXCT030000254">
    <property type="protein sequence ID" value="CAL4763540.1"/>
    <property type="molecule type" value="Genomic_DNA"/>
</dbReference>
<evidence type="ECO:0000256" key="5">
    <source>
        <dbReference type="ARBA" id="ARBA00022801"/>
    </source>
</evidence>
<name>A0A9P1BMU5_9DINO</name>
<evidence type="ECO:0000313" key="14">
    <source>
        <dbReference type="EMBL" id="CAL4763540.1"/>
    </source>
</evidence>
<feature type="region of interest" description="Disordered" evidence="11">
    <location>
        <begin position="502"/>
        <end position="531"/>
    </location>
</feature>
<feature type="compositionally biased region" description="Basic and acidic residues" evidence="11">
    <location>
        <begin position="1563"/>
        <end position="1574"/>
    </location>
</feature>
<protein>
    <recommendedName>
        <fullName evidence="7">Gag-Pol-p199</fullName>
    </recommendedName>
    <alternativeName>
        <fullName evidence="8">TY1A-TY1B</fullName>
    </alternativeName>
    <alternativeName>
        <fullName evidence="9">p190</fullName>
    </alternativeName>
</protein>
<dbReference type="SUPFAM" id="SSF53098">
    <property type="entry name" value="Ribonuclease H-like"/>
    <property type="match status" value="1"/>
</dbReference>
<organism evidence="13">
    <name type="scientific">Cladocopium goreaui</name>
    <dbReference type="NCBI Taxonomy" id="2562237"/>
    <lineage>
        <taxon>Eukaryota</taxon>
        <taxon>Sar</taxon>
        <taxon>Alveolata</taxon>
        <taxon>Dinophyceae</taxon>
        <taxon>Suessiales</taxon>
        <taxon>Symbiodiniaceae</taxon>
        <taxon>Cladocopium</taxon>
    </lineage>
</organism>
<evidence type="ECO:0000256" key="1">
    <source>
        <dbReference type="ARBA" id="ARBA00022679"/>
    </source>
</evidence>
<feature type="compositionally biased region" description="Low complexity" evidence="11">
    <location>
        <begin position="1597"/>
        <end position="1606"/>
    </location>
</feature>
<dbReference type="InterPro" id="IPR001584">
    <property type="entry name" value="Integrase_cat-core"/>
</dbReference>
<feature type="region of interest" description="Disordered" evidence="11">
    <location>
        <begin position="706"/>
        <end position="726"/>
    </location>
</feature>
<dbReference type="PROSITE" id="PS50994">
    <property type="entry name" value="INTEGRASE"/>
    <property type="match status" value="1"/>
</dbReference>
<feature type="compositionally biased region" description="Acidic residues" evidence="11">
    <location>
        <begin position="209"/>
        <end position="220"/>
    </location>
</feature>
<comment type="caution">
    <text evidence="13">The sequence shown here is derived from an EMBL/GenBank/DDBJ whole genome shotgun (WGS) entry which is preliminary data.</text>
</comment>
<evidence type="ECO:0000256" key="2">
    <source>
        <dbReference type="ARBA" id="ARBA00022695"/>
    </source>
</evidence>
<sequence>MGDKDKEFRCGWDGDISTFPDYVRRVRLIFEKTRRRRRKHLGPDLVAQLTGRAWVITQEIDHIKLTQPDGARYLVDFLEEKLARVPVPDAGVRAEELLVRLRRPPGMTMATWCATVRESYRKLQRALKRARPASQAPTSPGRESSMVPSPSTLRRDGQTLGTPTPGSSATSPSRRSRRASAGTVPEPEQMPTPERQAQAASAEPHGDGAEDEEEVEEFGEDPITGETSFQRGVAKGMGKRFESPSKSRSGKRKAAEDSSSSSDGGTAWHMKQWSEMDSGLPEVLPTELLGWLMLRRCNLTAQQRLNILSTTGNSLKAEDIENALRGAEDELRVQEDAKGKGKGGRSINRPNFWIEEGGEWGLLAADEAEFLEGSLDDVHWVGKDIATIYGATSTSPPSTTSSHPMPAEPKWTSVSNGYWFQDEWGQFTFWSQHQDGEYYTMDDDGVYWTWPEFMEEAAWWSASPEQQKEINDAFAAYDQKIRSFMESRELLRNKGASRGYYKGGKPFGKGKGKGLGKGKSKPSSSAGQTFFQNQPSDVLASVGQPGYTGCFVCGSKSHDFRSCPQRGGKGKPSTAKGGIYMVTDVEETAAVAMPSSSTRPSSIEDAWAAHVANPDLRGHAVLDTGATETVTSLAALEAIHRLGAILDTKQGFLVMKTVDPTLVEKAFNVVSFDGVWNDFEKVKGNEIAATPKVAAKPAAKPKTKVSWDTKYDASRTTGPDVRDPRCQGAPCYGSHVTAKPGRGSPSGSNAHGSWEACEKCLLRLSYTPAFGAHALHRKAGPLPSDTANMVSKVGPNNAGYNDKMKDRSIALDAAEVLAEKKLEMVRAQKAAWMKQQKEGSPMTNSTGDGNNTWKKSSETRGDSRTTGVRRPLHTVLERGGWNAADIDSLNELNYEAKVDPKFHVQDFDNKAFFKKDDMDDYDFNMDVEEAWMTNATFDQMEPCEKKMLNEALHCHYEDLEECFVNLIAHSDQHRQLDLMELCCEKDSLLSTYMEKGGGTAFRAGLFGTQLAIAAVRRLKPKLLWASFPCGPTSPIQALNELTEEGKRKSRERVRRSRKLVRNGIRVLEAQVLEGGQIVQEWPRFNKAWKFPEILEFWQALGVREPWEDVLLDGCCYGLQVPEGFLKKPWCLRCSKVGVFTSMARQCPGGHQHVPTMGGNRTKHSALYTPRLCQTVCHAYLQDQRAGAAFGALEMEVDREGADGRTLAVAEKLNCMECLEGQMTKPSTKVALEKEEVIWRTLQMDTFYFKYGDQVHHFLLMLDEASGFSVVKQFSVHSDEDHQNITTAETLEILQQCWFQYFGMPHRIRCDLEGAFRGDLLEIFCKERGIELTLCPAEHHESIGEVERSVGELKKKMTAYLRNEADSSPSEAAAEMCGAHNRIARIGGYAPNQWAFGRDVDERDNLALASAQSDPSSEMHRSLQRRLRAEGRYRELQAQAKISRALNAKVQKSTQFIPGDLVYYKRFKTPADTPAHALLDTPSMKVSRWFGPGRVLASETRVLDEGATRAPSNVVWIISQGRLKKTHSSQLRHASEREKLIAEATEAPTLPWTFTSLGRTLQKGEYEDLTKEPPRRGRPPGSLNKPKVTIFKPKRDATSSASASRPADSPEPTQPDMVDSDEELIPADDELPPEDQRDSEQDQPSAEVPGEERPEDLDVDRLLEDPRYMPMRTIADEELKRRRTEFANLRRSHEMADRPFHVMKQLGDPAAGPPASNFWVMDDSENDIFGVIIDMPKDETEWKKVLKNPAKFAAKSVSKGAEVAWHKLNATQRAAMAEAKQLEVSQWVQQKVCERFKGVIPPSRLMRTRWVLVFKSVDDDETKVKCKARIVLLGFTDPDLGNLETAAPTLSRRSRQLCLSLSTVRRWKTYKADAKSAFLQGRQTQKHRDIFITPVAELAQSMGIPPGEGARMLKAAYGLVSAPREWFGEVDEVAANKCAMKRLKTDPCIWIKQDARSGRTIGYFASHVDDFLVAGEWENPEWIKTVELFKQAFVWSPWEEQSFAHCGVALEQNADYSFTFNHSNYVEQINQITINDKVDHISPEEMTQARAVLGAIQWRAIQTGPQHSAKLSWLQSALPRGSKDILHQINKLCRECHAQRFQSIAIKNLGIQRDEDIAFACWTDAAVGNRPDMSSTGGYMVAMVHSAFLNGQKGVANPISWKSGKLGRVAKSSLSAEIQALGDGEQELMYISAEWAELTGYELNLRQPELATSKIPGAVIIDAKSVYDAFYKGEGASSAFSMKEKYAALDLMAITENLRKQNTPLLWVASDAQLADGLTKAVAAEALLHFLQRGQLWVVKYDPEFIAAKRKKAKGLSEKILDDFAEPPSDLTWQQLIQRHDSTNYSENLWGMSVFMVQPFEHFTSVGRTCHSYVCDVPFTSQKGPLQPV</sequence>
<dbReference type="GO" id="GO:0003676">
    <property type="term" value="F:nucleic acid binding"/>
    <property type="evidence" value="ECO:0007669"/>
    <property type="project" value="InterPro"/>
</dbReference>
<keyword evidence="15" id="KW-1185">Reference proteome</keyword>
<dbReference type="InterPro" id="IPR036397">
    <property type="entry name" value="RNaseH_sf"/>
</dbReference>